<protein>
    <recommendedName>
        <fullName evidence="2">protein-glutamate methylesterase</fullName>
        <ecNumber evidence="2">3.1.1.61</ecNumber>
    </recommendedName>
</protein>
<dbReference type="EMBL" id="BAAAUG010000042">
    <property type="protein sequence ID" value="GAA3104397.1"/>
    <property type="molecule type" value="Genomic_DNA"/>
</dbReference>
<evidence type="ECO:0000256" key="4">
    <source>
        <dbReference type="PROSITE-ProRule" id="PRU00050"/>
    </source>
</evidence>
<dbReference type="CDD" id="cd16433">
    <property type="entry name" value="CheB"/>
    <property type="match status" value="1"/>
</dbReference>
<dbReference type="InterPro" id="IPR000673">
    <property type="entry name" value="Sig_transdc_resp-reg_Me-estase"/>
</dbReference>
<dbReference type="InterPro" id="IPR035909">
    <property type="entry name" value="CheB_C"/>
</dbReference>
<evidence type="ECO:0000313" key="6">
    <source>
        <dbReference type="EMBL" id="GAA3104397.1"/>
    </source>
</evidence>
<organism evidence="6 7">
    <name type="scientific">Streptomyces rectiviolaceus</name>
    <dbReference type="NCBI Taxonomy" id="332591"/>
    <lineage>
        <taxon>Bacteria</taxon>
        <taxon>Bacillati</taxon>
        <taxon>Actinomycetota</taxon>
        <taxon>Actinomycetes</taxon>
        <taxon>Kitasatosporales</taxon>
        <taxon>Streptomycetaceae</taxon>
        <taxon>Streptomyces</taxon>
    </lineage>
</organism>
<keyword evidence="4" id="KW-0145">Chemotaxis</keyword>
<dbReference type="PANTHER" id="PTHR42872:SF6">
    <property type="entry name" value="PROTEIN-GLUTAMATE METHYLESTERASE_PROTEIN-GLUTAMINE GLUTAMINASE"/>
    <property type="match status" value="1"/>
</dbReference>
<feature type="active site" evidence="4">
    <location>
        <position position="125"/>
    </location>
</feature>
<comment type="caution">
    <text evidence="6">The sequence shown here is derived from an EMBL/GenBank/DDBJ whole genome shotgun (WGS) entry which is preliminary data.</text>
</comment>
<evidence type="ECO:0000313" key="7">
    <source>
        <dbReference type="Proteomes" id="UP001501637"/>
    </source>
</evidence>
<sequence>MVASSAGGIQGLQTLLGGLDAGLPASVLVAQHLRRARTTHIVAILSRATSLRVELAEGGERPSAGSVHIAPPDHHLCVEADGTLALSREDPVNYARPAADPLFESASKAFGPLVIACVLTGADGDGARGVESVKTRGGVVIVEDPATAAFHGMPKSAIKTGKVDFVRPAEGIAPLIRRLLHPADAGSRR</sequence>
<keyword evidence="1 4" id="KW-0378">Hydrolase</keyword>
<dbReference type="PANTHER" id="PTHR42872">
    <property type="entry name" value="PROTEIN-GLUTAMATE METHYLESTERASE/PROTEIN-GLUTAMINE GLUTAMINASE"/>
    <property type="match status" value="1"/>
</dbReference>
<accession>A0ABP6MDR5</accession>
<reference evidence="7" key="1">
    <citation type="journal article" date="2019" name="Int. J. Syst. Evol. Microbiol.">
        <title>The Global Catalogue of Microorganisms (GCM) 10K type strain sequencing project: providing services to taxonomists for standard genome sequencing and annotation.</title>
        <authorList>
            <consortium name="The Broad Institute Genomics Platform"/>
            <consortium name="The Broad Institute Genome Sequencing Center for Infectious Disease"/>
            <person name="Wu L."/>
            <person name="Ma J."/>
        </authorList>
    </citation>
    <scope>NUCLEOTIDE SEQUENCE [LARGE SCALE GENOMIC DNA]</scope>
    <source>
        <strain evidence="7">JCM 9092</strain>
    </source>
</reference>
<dbReference type="SUPFAM" id="SSF52738">
    <property type="entry name" value="Methylesterase CheB, C-terminal domain"/>
    <property type="match status" value="1"/>
</dbReference>
<dbReference type="Pfam" id="PF01339">
    <property type="entry name" value="CheB_methylest"/>
    <property type="match status" value="1"/>
</dbReference>
<dbReference type="EC" id="3.1.1.61" evidence="2"/>
<proteinExistence type="predicted"/>
<dbReference type="PROSITE" id="PS50122">
    <property type="entry name" value="CHEB"/>
    <property type="match status" value="1"/>
</dbReference>
<feature type="active site" evidence="4">
    <location>
        <position position="32"/>
    </location>
</feature>
<gene>
    <name evidence="6" type="ORF">GCM10010449_29320</name>
</gene>
<evidence type="ECO:0000256" key="1">
    <source>
        <dbReference type="ARBA" id="ARBA00022801"/>
    </source>
</evidence>
<name>A0ABP6MDR5_9ACTN</name>
<evidence type="ECO:0000259" key="5">
    <source>
        <dbReference type="PROSITE" id="PS50122"/>
    </source>
</evidence>
<evidence type="ECO:0000256" key="3">
    <source>
        <dbReference type="ARBA" id="ARBA00048267"/>
    </source>
</evidence>
<keyword evidence="7" id="KW-1185">Reference proteome</keyword>
<feature type="domain" description="CheB-type methylesterase" evidence="5">
    <location>
        <begin position="1"/>
        <end position="173"/>
    </location>
</feature>
<dbReference type="Proteomes" id="UP001501637">
    <property type="component" value="Unassembled WGS sequence"/>
</dbReference>
<dbReference type="Gene3D" id="3.40.50.180">
    <property type="entry name" value="Methylesterase CheB, C-terminal domain"/>
    <property type="match status" value="1"/>
</dbReference>
<feature type="active site" evidence="4">
    <location>
        <position position="5"/>
    </location>
</feature>
<evidence type="ECO:0000256" key="2">
    <source>
        <dbReference type="ARBA" id="ARBA00039140"/>
    </source>
</evidence>
<comment type="catalytic activity">
    <reaction evidence="3">
        <text>[protein]-L-glutamate 5-O-methyl ester + H2O = L-glutamyl-[protein] + methanol + H(+)</text>
        <dbReference type="Rhea" id="RHEA:23236"/>
        <dbReference type="Rhea" id="RHEA-COMP:10208"/>
        <dbReference type="Rhea" id="RHEA-COMP:10311"/>
        <dbReference type="ChEBI" id="CHEBI:15377"/>
        <dbReference type="ChEBI" id="CHEBI:15378"/>
        <dbReference type="ChEBI" id="CHEBI:17790"/>
        <dbReference type="ChEBI" id="CHEBI:29973"/>
        <dbReference type="ChEBI" id="CHEBI:82795"/>
        <dbReference type="EC" id="3.1.1.61"/>
    </reaction>
</comment>